<comment type="similarity">
    <text evidence="1">Belongs to the glycosyltransferase 2 family.</text>
</comment>
<keyword evidence="2" id="KW-0328">Glycosyltransferase</keyword>
<evidence type="ECO:0000256" key="1">
    <source>
        <dbReference type="ARBA" id="ARBA00006739"/>
    </source>
</evidence>
<accession>A0A4P7GQ06</accession>
<keyword evidence="7" id="KW-1185">Reference proteome</keyword>
<dbReference type="AlphaFoldDB" id="A0A4P7GQ06"/>
<feature type="domain" description="Glycosyltransferase 2-like" evidence="5">
    <location>
        <begin position="42"/>
        <end position="86"/>
    </location>
</feature>
<evidence type="ECO:0000313" key="7">
    <source>
        <dbReference type="Proteomes" id="UP000294894"/>
    </source>
</evidence>
<dbReference type="EMBL" id="CP038267">
    <property type="protein sequence ID" value="QBR94335.1"/>
    <property type="molecule type" value="Genomic_DNA"/>
</dbReference>
<dbReference type="Proteomes" id="UP000294894">
    <property type="component" value="Chromosome"/>
</dbReference>
<dbReference type="InterPro" id="IPR029044">
    <property type="entry name" value="Nucleotide-diphossugar_trans"/>
</dbReference>
<dbReference type="OrthoDB" id="9763050at2"/>
<protein>
    <submittedName>
        <fullName evidence="6">Glycosyltransferase family 2 protein</fullName>
    </submittedName>
</protein>
<dbReference type="InterPro" id="IPR001173">
    <property type="entry name" value="Glyco_trans_2-like"/>
</dbReference>
<dbReference type="GO" id="GO:0016757">
    <property type="term" value="F:glycosyltransferase activity"/>
    <property type="evidence" value="ECO:0007669"/>
    <property type="project" value="UniProtKB-KW"/>
</dbReference>
<gene>
    <name evidence="6" type="ORF">EXE57_05205</name>
</gene>
<dbReference type="Pfam" id="PF13641">
    <property type="entry name" value="Glyco_tranf_2_3"/>
    <property type="match status" value="1"/>
</dbReference>
<keyword evidence="4" id="KW-0472">Membrane</keyword>
<name>A0A4P7GQ06_9ACTN</name>
<dbReference type="PANTHER" id="PTHR43630:SF1">
    <property type="entry name" value="POLY-BETA-1,6-N-ACETYL-D-GLUCOSAMINE SYNTHASE"/>
    <property type="match status" value="1"/>
</dbReference>
<sequence length="461" mass="51658">MINLSFLVLTGFAMGDLAGYRRRLEYAGYDQWFLDPNSRGVSVLMPAHNESATIVQSVQAMISLRYPDFEVVVIDDGSTDDTREKLIREFDMAPVPLVPSGDIELEGVVEQTYVSRRGAHNLALVAKTNGGKADALNAGINYSRKELVCMVDADSLLDPQALLNVARPFADNPGRVVAAGGVVRVANGSRVERGRVTSLRMPGRLLARIAVVEYLRAFLIGRAGWSRLGGLLIISGAFGIFRKDVLQAVGGMSVNSIGEDAELVVRIHRMLGDLEQEGDVVFVPEPVAWTEVPETRAVLRKQRRRWHRGLAEIFLRHRSMLFRPRYGVIGMVTMPWFLFFELLAPAVEVFGLLWFLFLLLLLLTENWYPQLDLVNPEVVVLLLAASVLFAVFVTLVALLAEELSFRRYRGLRDLFRAVWAAVEENLGYRQLNAFWRLGGLVEALRGTRHDWGEMTRKGFDE</sequence>
<feature type="transmembrane region" description="Helical" evidence="4">
    <location>
        <begin position="326"/>
        <end position="359"/>
    </location>
</feature>
<keyword evidence="4" id="KW-0812">Transmembrane</keyword>
<dbReference type="CDD" id="cd06423">
    <property type="entry name" value="CESA_like"/>
    <property type="match status" value="1"/>
</dbReference>
<evidence type="ECO:0000256" key="4">
    <source>
        <dbReference type="SAM" id="Phobius"/>
    </source>
</evidence>
<evidence type="ECO:0000256" key="2">
    <source>
        <dbReference type="ARBA" id="ARBA00022676"/>
    </source>
</evidence>
<keyword evidence="4" id="KW-1133">Transmembrane helix</keyword>
<dbReference type="SUPFAM" id="SSF53448">
    <property type="entry name" value="Nucleotide-diphospho-sugar transferases"/>
    <property type="match status" value="1"/>
</dbReference>
<organism evidence="6 7">
    <name type="scientific">Nocardioides euryhalodurans</name>
    <dbReference type="NCBI Taxonomy" id="2518370"/>
    <lineage>
        <taxon>Bacteria</taxon>
        <taxon>Bacillati</taxon>
        <taxon>Actinomycetota</taxon>
        <taxon>Actinomycetes</taxon>
        <taxon>Propionibacteriales</taxon>
        <taxon>Nocardioidaceae</taxon>
        <taxon>Nocardioides</taxon>
    </lineage>
</organism>
<evidence type="ECO:0000256" key="3">
    <source>
        <dbReference type="ARBA" id="ARBA00022679"/>
    </source>
</evidence>
<dbReference type="Gene3D" id="3.90.550.10">
    <property type="entry name" value="Spore Coat Polysaccharide Biosynthesis Protein SpsA, Chain A"/>
    <property type="match status" value="1"/>
</dbReference>
<evidence type="ECO:0000259" key="5">
    <source>
        <dbReference type="Pfam" id="PF00535"/>
    </source>
</evidence>
<dbReference type="KEGG" id="noy:EXE57_05205"/>
<reference evidence="6 7" key="1">
    <citation type="submission" date="2019-03" db="EMBL/GenBank/DDBJ databases">
        <title>Three New Species of Nocardioides, Nocardioides euryhalodurans sp. nov., Nocardioides seonyuensis sp. nov. and Nocardioides eburneoflavus sp. nov., Iolated from Soil.</title>
        <authorList>
            <person name="Roh S.G."/>
            <person name="Lee C."/>
            <person name="Kim M.-K."/>
            <person name="Kim S.B."/>
        </authorList>
    </citation>
    <scope>NUCLEOTIDE SEQUENCE [LARGE SCALE GENOMIC DNA]</scope>
    <source>
        <strain evidence="6 7">MMS17-SY117</strain>
    </source>
</reference>
<dbReference type="Pfam" id="PF00535">
    <property type="entry name" value="Glycos_transf_2"/>
    <property type="match status" value="1"/>
</dbReference>
<keyword evidence="3 6" id="KW-0808">Transferase</keyword>
<evidence type="ECO:0000313" key="6">
    <source>
        <dbReference type="EMBL" id="QBR94335.1"/>
    </source>
</evidence>
<dbReference type="PANTHER" id="PTHR43630">
    <property type="entry name" value="POLY-BETA-1,6-N-ACETYL-D-GLUCOSAMINE SYNTHASE"/>
    <property type="match status" value="1"/>
</dbReference>
<proteinExistence type="inferred from homology"/>
<feature type="transmembrane region" description="Helical" evidence="4">
    <location>
        <begin position="379"/>
        <end position="400"/>
    </location>
</feature>